<reference evidence="1 2" key="2">
    <citation type="submission" date="2008-10" db="EMBL/GenBank/DDBJ databases">
        <authorList>
            <person name="Fulton L."/>
            <person name="Clifton S."/>
            <person name="Fulton B."/>
            <person name="Xu J."/>
            <person name="Minx P."/>
            <person name="Pepin K.H."/>
            <person name="Johnson M."/>
            <person name="Bhonagiri V."/>
            <person name="Nash W.E."/>
            <person name="Mardis E.R."/>
            <person name="Wilson R.K."/>
        </authorList>
    </citation>
    <scope>NUCLEOTIDE SEQUENCE [LARGE SCALE GENOMIC DNA]</scope>
    <source>
        <strain evidence="1 2">DSM 18315</strain>
    </source>
</reference>
<dbReference type="AlphaFoldDB" id="B7BCQ3"/>
<evidence type="ECO:0000313" key="2">
    <source>
        <dbReference type="Proteomes" id="UP000005510"/>
    </source>
</evidence>
<sequence length="57" mass="6617">MRKRMPVELQTNTNLNKTFRLQPEQDTKNLPSLPSLPGLLKKETFYKGCVTKVNKQL</sequence>
<organism evidence="1 2">
    <name type="scientific">Parabacteroides johnsonii DSM 18315</name>
    <dbReference type="NCBI Taxonomy" id="537006"/>
    <lineage>
        <taxon>Bacteria</taxon>
        <taxon>Pseudomonadati</taxon>
        <taxon>Bacteroidota</taxon>
        <taxon>Bacteroidia</taxon>
        <taxon>Bacteroidales</taxon>
        <taxon>Tannerellaceae</taxon>
        <taxon>Parabacteroides</taxon>
    </lineage>
</organism>
<dbReference type="HOGENOM" id="CLU_2992548_0_0_10"/>
<name>B7BCQ3_9BACT</name>
<protein>
    <submittedName>
        <fullName evidence="1">Uncharacterized protein</fullName>
    </submittedName>
</protein>
<evidence type="ECO:0000313" key="1">
    <source>
        <dbReference type="EMBL" id="EEC95794.1"/>
    </source>
</evidence>
<proteinExistence type="predicted"/>
<gene>
    <name evidence="1" type="ORF">PRABACTJOHN_02821</name>
</gene>
<reference evidence="1 2" key="1">
    <citation type="submission" date="2008-10" db="EMBL/GenBank/DDBJ databases">
        <title>Draft genome sequence of Parabacteroides johnsonii (DSM 18315).</title>
        <authorList>
            <person name="Sudarsanam P."/>
            <person name="Ley R."/>
            <person name="Guruge J."/>
            <person name="Turnbaugh P.J."/>
            <person name="Mahowald M."/>
            <person name="Liep D."/>
            <person name="Gordon J."/>
        </authorList>
    </citation>
    <scope>NUCLEOTIDE SEQUENCE [LARGE SCALE GENOMIC DNA]</scope>
    <source>
        <strain evidence="1 2">DSM 18315</strain>
    </source>
</reference>
<dbReference type="Proteomes" id="UP000005510">
    <property type="component" value="Unassembled WGS sequence"/>
</dbReference>
<dbReference type="STRING" id="537006.PRABACTJOHN_02821"/>
<dbReference type="EMBL" id="ABYH01000307">
    <property type="protein sequence ID" value="EEC95794.1"/>
    <property type="molecule type" value="Genomic_DNA"/>
</dbReference>
<accession>B7BCQ3</accession>
<comment type="caution">
    <text evidence="1">The sequence shown here is derived from an EMBL/GenBank/DDBJ whole genome shotgun (WGS) entry which is preliminary data.</text>
</comment>